<reference evidence="1 3" key="1">
    <citation type="journal article" date="2014" name="BMC Genomics">
        <title>Genome sequence of Anopheles sinensis provides insight into genetics basis of mosquito competence for malaria parasites.</title>
        <authorList>
            <person name="Zhou D."/>
            <person name="Zhang D."/>
            <person name="Ding G."/>
            <person name="Shi L."/>
            <person name="Hou Q."/>
            <person name="Ye Y."/>
            <person name="Xu Y."/>
            <person name="Zhou H."/>
            <person name="Xiong C."/>
            <person name="Li S."/>
            <person name="Yu J."/>
            <person name="Hong S."/>
            <person name="Yu X."/>
            <person name="Zou P."/>
            <person name="Chen C."/>
            <person name="Chang X."/>
            <person name="Wang W."/>
            <person name="Lv Y."/>
            <person name="Sun Y."/>
            <person name="Ma L."/>
            <person name="Shen B."/>
            <person name="Zhu C."/>
        </authorList>
    </citation>
    <scope>NUCLEOTIDE SEQUENCE [LARGE SCALE GENOMIC DNA]</scope>
</reference>
<name>A0A084W7U4_ANOSI</name>
<reference evidence="2" key="2">
    <citation type="submission" date="2020-05" db="UniProtKB">
        <authorList>
            <consortium name="EnsemblMetazoa"/>
        </authorList>
    </citation>
    <scope>IDENTIFICATION</scope>
</reference>
<protein>
    <submittedName>
        <fullName evidence="1 2">RAI1-like protein</fullName>
    </submittedName>
</protein>
<dbReference type="EMBL" id="KE525316">
    <property type="protein sequence ID" value="KFB46288.1"/>
    <property type="molecule type" value="Genomic_DNA"/>
</dbReference>
<keyword evidence="3" id="KW-1185">Reference proteome</keyword>
<dbReference type="EMBL" id="ATLV01021310">
    <property type="status" value="NOT_ANNOTATED_CDS"/>
    <property type="molecule type" value="Genomic_DNA"/>
</dbReference>
<gene>
    <name evidence="1" type="ORF">ZHAS_00014275</name>
</gene>
<dbReference type="Proteomes" id="UP000030765">
    <property type="component" value="Unassembled WGS sequence"/>
</dbReference>
<dbReference type="AlphaFoldDB" id="A0A084W7U4"/>
<evidence type="ECO:0000313" key="1">
    <source>
        <dbReference type="EMBL" id="KFB46288.1"/>
    </source>
</evidence>
<evidence type="ECO:0000313" key="3">
    <source>
        <dbReference type="Proteomes" id="UP000030765"/>
    </source>
</evidence>
<proteinExistence type="predicted"/>
<dbReference type="VEuPathDB" id="VectorBase:ASIC014275"/>
<evidence type="ECO:0000313" key="2">
    <source>
        <dbReference type="EnsemblMetazoa" id="ASIC014275-PA"/>
    </source>
</evidence>
<dbReference type="EnsemblMetazoa" id="ASIC014275-RA">
    <property type="protein sequence ID" value="ASIC014275-PA"/>
    <property type="gene ID" value="ASIC014275"/>
</dbReference>
<organism evidence="1">
    <name type="scientific">Anopheles sinensis</name>
    <name type="common">Mosquito</name>
    <dbReference type="NCBI Taxonomy" id="74873"/>
    <lineage>
        <taxon>Eukaryota</taxon>
        <taxon>Metazoa</taxon>
        <taxon>Ecdysozoa</taxon>
        <taxon>Arthropoda</taxon>
        <taxon>Hexapoda</taxon>
        <taxon>Insecta</taxon>
        <taxon>Pterygota</taxon>
        <taxon>Neoptera</taxon>
        <taxon>Endopterygota</taxon>
        <taxon>Diptera</taxon>
        <taxon>Nematocera</taxon>
        <taxon>Culicoidea</taxon>
        <taxon>Culicidae</taxon>
        <taxon>Anophelinae</taxon>
        <taxon>Anopheles</taxon>
    </lineage>
</organism>
<accession>A0A084W7U4</accession>
<sequence length="73" mass="8338">MSLDREPVVFVPNTGHPNEPPYNYRVLYRFLVLPRPVQTHPRTLAKVRTLVNQHGGVHQHMARIGSTQARLTA</sequence>